<dbReference type="Pfam" id="PF12802">
    <property type="entry name" value="MarR_2"/>
    <property type="match status" value="1"/>
</dbReference>
<name>A0ABN2FT40_9ACTN</name>
<accession>A0ABN2FT40</accession>
<dbReference type="InterPro" id="IPR036388">
    <property type="entry name" value="WH-like_DNA-bd_sf"/>
</dbReference>
<evidence type="ECO:0000259" key="1">
    <source>
        <dbReference type="PROSITE" id="PS50995"/>
    </source>
</evidence>
<feature type="domain" description="HTH marR-type" evidence="1">
    <location>
        <begin position="7"/>
        <end position="141"/>
    </location>
</feature>
<gene>
    <name evidence="2" type="ORF">GCM10009765_05200</name>
</gene>
<comment type="caution">
    <text evidence="2">The sequence shown here is derived from an EMBL/GenBank/DDBJ whole genome shotgun (WGS) entry which is preliminary data.</text>
</comment>
<dbReference type="InterPro" id="IPR000835">
    <property type="entry name" value="HTH_MarR-typ"/>
</dbReference>
<protein>
    <recommendedName>
        <fullName evidence="1">HTH marR-type domain-containing protein</fullName>
    </recommendedName>
</protein>
<sequence length="155" mass="16836">MSEAAETVPLARLFAMAYGHLIDGLHARLAEQGWHDVRPAFGFILLAVRSGPITATEIAALMGTTKQAASKLVTAMDEAGYVQHTVHPGDSRAKLVGLTRRGQRLLAAVDQIYRDLEAEWAKTLGATRIEHLRADLTTVLRATHQGQLPPVRPTP</sequence>
<organism evidence="2 3">
    <name type="scientific">Fodinicola feengrottensis</name>
    <dbReference type="NCBI Taxonomy" id="435914"/>
    <lineage>
        <taxon>Bacteria</taxon>
        <taxon>Bacillati</taxon>
        <taxon>Actinomycetota</taxon>
        <taxon>Actinomycetes</taxon>
        <taxon>Mycobacteriales</taxon>
        <taxon>Fodinicola</taxon>
    </lineage>
</organism>
<dbReference type="Proteomes" id="UP001500618">
    <property type="component" value="Unassembled WGS sequence"/>
</dbReference>
<reference evidence="2 3" key="1">
    <citation type="journal article" date="2019" name="Int. J. Syst. Evol. Microbiol.">
        <title>The Global Catalogue of Microorganisms (GCM) 10K type strain sequencing project: providing services to taxonomists for standard genome sequencing and annotation.</title>
        <authorList>
            <consortium name="The Broad Institute Genomics Platform"/>
            <consortium name="The Broad Institute Genome Sequencing Center for Infectious Disease"/>
            <person name="Wu L."/>
            <person name="Ma J."/>
        </authorList>
    </citation>
    <scope>NUCLEOTIDE SEQUENCE [LARGE SCALE GENOMIC DNA]</scope>
    <source>
        <strain evidence="2 3">JCM 14718</strain>
    </source>
</reference>
<dbReference type="PANTHER" id="PTHR33164">
    <property type="entry name" value="TRANSCRIPTIONAL REGULATOR, MARR FAMILY"/>
    <property type="match status" value="1"/>
</dbReference>
<dbReference type="PROSITE" id="PS50995">
    <property type="entry name" value="HTH_MARR_2"/>
    <property type="match status" value="1"/>
</dbReference>
<dbReference type="InterPro" id="IPR039422">
    <property type="entry name" value="MarR/SlyA-like"/>
</dbReference>
<evidence type="ECO:0000313" key="2">
    <source>
        <dbReference type="EMBL" id="GAA1658838.1"/>
    </source>
</evidence>
<proteinExistence type="predicted"/>
<dbReference type="Gene3D" id="1.10.10.10">
    <property type="entry name" value="Winged helix-like DNA-binding domain superfamily/Winged helix DNA-binding domain"/>
    <property type="match status" value="1"/>
</dbReference>
<dbReference type="SMART" id="SM00347">
    <property type="entry name" value="HTH_MARR"/>
    <property type="match status" value="1"/>
</dbReference>
<dbReference type="InterPro" id="IPR036390">
    <property type="entry name" value="WH_DNA-bd_sf"/>
</dbReference>
<dbReference type="PANTHER" id="PTHR33164:SF43">
    <property type="entry name" value="HTH-TYPE TRANSCRIPTIONAL REPRESSOR YETL"/>
    <property type="match status" value="1"/>
</dbReference>
<keyword evidence="3" id="KW-1185">Reference proteome</keyword>
<evidence type="ECO:0000313" key="3">
    <source>
        <dbReference type="Proteomes" id="UP001500618"/>
    </source>
</evidence>
<dbReference type="SUPFAM" id="SSF46785">
    <property type="entry name" value="Winged helix' DNA-binding domain"/>
    <property type="match status" value="1"/>
</dbReference>
<dbReference type="EMBL" id="BAAANY010000002">
    <property type="protein sequence ID" value="GAA1658838.1"/>
    <property type="molecule type" value="Genomic_DNA"/>
</dbReference>
<dbReference type="RefSeq" id="WP_344306754.1">
    <property type="nucleotide sequence ID" value="NZ_BAAANY010000002.1"/>
</dbReference>